<dbReference type="NCBIfam" id="NF043052">
    <property type="entry name" value="DodecBact"/>
    <property type="match status" value="1"/>
</dbReference>
<dbReference type="PANTHER" id="PTHR39324">
    <property type="entry name" value="CALCIUM DODECIN"/>
    <property type="match status" value="1"/>
</dbReference>
<organism evidence="1">
    <name type="scientific">freshwater metagenome</name>
    <dbReference type="NCBI Taxonomy" id="449393"/>
    <lineage>
        <taxon>unclassified sequences</taxon>
        <taxon>metagenomes</taxon>
        <taxon>ecological metagenomes</taxon>
    </lineage>
</organism>
<evidence type="ECO:0000313" key="2">
    <source>
        <dbReference type="EMBL" id="CAB5034674.1"/>
    </source>
</evidence>
<sequence>MNRTYGITEVVGTSNDGIDAAIRNAVSRTSKTIRHLDWFEVTQVRGYVRDGEVDHFQVSLKVGYRMEDQNAQ</sequence>
<dbReference type="EMBL" id="CAFBPZ010000007">
    <property type="protein sequence ID" value="CAB5034674.1"/>
    <property type="molecule type" value="Genomic_DNA"/>
</dbReference>
<accession>A0A6J7F610</accession>
<dbReference type="Gene3D" id="3.30.1660.10">
    <property type="entry name" value="Flavin-binding protein dodecin"/>
    <property type="match status" value="1"/>
</dbReference>
<dbReference type="PANTHER" id="PTHR39324:SF1">
    <property type="entry name" value="CALCIUM DODECIN"/>
    <property type="match status" value="1"/>
</dbReference>
<name>A0A6J7F610_9ZZZZ</name>
<dbReference type="InterPro" id="IPR025543">
    <property type="entry name" value="Dodecin-like"/>
</dbReference>
<dbReference type="InterPro" id="IPR009923">
    <property type="entry name" value="Dodecin"/>
</dbReference>
<dbReference type="AlphaFoldDB" id="A0A6J7F610"/>
<dbReference type="InterPro" id="IPR050049">
    <property type="entry name" value="Dodecin_bact"/>
</dbReference>
<protein>
    <submittedName>
        <fullName evidence="1">Unannotated protein</fullName>
    </submittedName>
</protein>
<proteinExistence type="predicted"/>
<reference evidence="1" key="1">
    <citation type="submission" date="2020-05" db="EMBL/GenBank/DDBJ databases">
        <authorList>
            <person name="Chiriac C."/>
            <person name="Salcher M."/>
            <person name="Ghai R."/>
            <person name="Kavagutti S V."/>
        </authorList>
    </citation>
    <scope>NUCLEOTIDE SEQUENCE</scope>
</reference>
<evidence type="ECO:0000313" key="1">
    <source>
        <dbReference type="EMBL" id="CAB4888895.1"/>
    </source>
</evidence>
<gene>
    <name evidence="1" type="ORF">UFOPK3495_00181</name>
    <name evidence="2" type="ORF">UFOPK4237_00196</name>
</gene>
<dbReference type="Pfam" id="PF07311">
    <property type="entry name" value="Dodecin"/>
    <property type="match status" value="1"/>
</dbReference>
<dbReference type="SUPFAM" id="SSF89807">
    <property type="entry name" value="Dodecin-like"/>
    <property type="match status" value="1"/>
</dbReference>
<dbReference type="InterPro" id="IPR036694">
    <property type="entry name" value="Dodecin-like_sf"/>
</dbReference>
<dbReference type="EMBL" id="CAFBMC010000005">
    <property type="protein sequence ID" value="CAB4888895.1"/>
    <property type="molecule type" value="Genomic_DNA"/>
</dbReference>